<comment type="caution">
    <text evidence="2">The sequence shown here is derived from an EMBL/GenBank/DDBJ whole genome shotgun (WGS) entry which is preliminary data.</text>
</comment>
<dbReference type="SUPFAM" id="SSF51110">
    <property type="entry name" value="alpha-D-mannose-specific plant lectins"/>
    <property type="match status" value="1"/>
</dbReference>
<protein>
    <submittedName>
        <fullName evidence="2">D-mannose binding lectin</fullName>
    </submittedName>
</protein>
<dbReference type="CDD" id="cd00028">
    <property type="entry name" value="B_lectin"/>
    <property type="match status" value="1"/>
</dbReference>
<dbReference type="Proteomes" id="UP000316096">
    <property type="component" value="Unassembled WGS sequence"/>
</dbReference>
<proteinExistence type="predicted"/>
<dbReference type="SMART" id="SM00108">
    <property type="entry name" value="B_lectin"/>
    <property type="match status" value="1"/>
</dbReference>
<sequence>MVLEEAWPASEDEGGLSERPADEGFEAIAFHGTVEVAYAQFHLQDHAYRPTMTIDGLAGLVTVRPCELVLVTGRQYGPVGCTVVIAGQDPGAELGWYEDVEEVAFASPTGVVALVGRGAAASPARDIDLVAGPGAYRVRYHARRMDQAVDADEDLVVDDYLLQIWPAPEAPRERLKVTSVCGRYWAELGDVRAEAATPPVPAGVGGDASVAGRAHVSEALAADVSSTFWSHLLLRPGDHVRSRRAWLVFRSDGNLVVYDEEARVRWMSGTAGRGMHASFQIDGNLVVRNGDGGVEWASGTHGYTGNFLAVQDDGNVVVYRADGNALWATGTNH</sequence>
<dbReference type="InterPro" id="IPR036426">
    <property type="entry name" value="Bulb-type_lectin_dom_sf"/>
</dbReference>
<dbReference type="OrthoDB" id="4485313at2"/>
<dbReference type="PROSITE" id="PS50927">
    <property type="entry name" value="BULB_LECTIN"/>
    <property type="match status" value="1"/>
</dbReference>
<accession>A0A543CH41</accession>
<name>A0A543CH41_9ACTN</name>
<dbReference type="AlphaFoldDB" id="A0A543CH41"/>
<dbReference type="RefSeq" id="WP_141955286.1">
    <property type="nucleotide sequence ID" value="NZ_VFOZ01000001.1"/>
</dbReference>
<evidence type="ECO:0000313" key="2">
    <source>
        <dbReference type="EMBL" id="TQL96429.1"/>
    </source>
</evidence>
<reference evidence="2 3" key="1">
    <citation type="submission" date="2019-06" db="EMBL/GenBank/DDBJ databases">
        <title>Sequencing the genomes of 1000 actinobacteria strains.</title>
        <authorList>
            <person name="Klenk H.-P."/>
        </authorList>
    </citation>
    <scope>NUCLEOTIDE SEQUENCE [LARGE SCALE GENOMIC DNA]</scope>
    <source>
        <strain evidence="2 3">DSM 102200</strain>
    </source>
</reference>
<dbReference type="Gene3D" id="2.90.10.10">
    <property type="entry name" value="Bulb-type lectin domain"/>
    <property type="match status" value="2"/>
</dbReference>
<dbReference type="InterPro" id="IPR001480">
    <property type="entry name" value="Bulb-type_lectin_dom"/>
</dbReference>
<gene>
    <name evidence="2" type="ORF">FB559_1957</name>
</gene>
<keyword evidence="2" id="KW-0430">Lectin</keyword>
<feature type="domain" description="Bulb-type lectin" evidence="1">
    <location>
        <begin position="225"/>
        <end position="331"/>
    </location>
</feature>
<evidence type="ECO:0000259" key="1">
    <source>
        <dbReference type="PROSITE" id="PS50927"/>
    </source>
</evidence>
<dbReference type="GO" id="GO:0030246">
    <property type="term" value="F:carbohydrate binding"/>
    <property type="evidence" value="ECO:0007669"/>
    <property type="project" value="UniProtKB-KW"/>
</dbReference>
<evidence type="ECO:0000313" key="3">
    <source>
        <dbReference type="Proteomes" id="UP000316096"/>
    </source>
</evidence>
<organism evidence="2 3">
    <name type="scientific">Actinoallomurus bryophytorum</name>
    <dbReference type="NCBI Taxonomy" id="1490222"/>
    <lineage>
        <taxon>Bacteria</taxon>
        <taxon>Bacillati</taxon>
        <taxon>Actinomycetota</taxon>
        <taxon>Actinomycetes</taxon>
        <taxon>Streptosporangiales</taxon>
        <taxon>Thermomonosporaceae</taxon>
        <taxon>Actinoallomurus</taxon>
    </lineage>
</organism>
<keyword evidence="3" id="KW-1185">Reference proteome</keyword>
<dbReference type="EMBL" id="VFOZ01000001">
    <property type="protein sequence ID" value="TQL96429.1"/>
    <property type="molecule type" value="Genomic_DNA"/>
</dbReference>